<comment type="caution">
    <text evidence="1">The sequence shown here is derived from an EMBL/GenBank/DDBJ whole genome shotgun (WGS) entry which is preliminary data.</text>
</comment>
<keyword evidence="2" id="KW-1185">Reference proteome</keyword>
<name>A0AAV4ZGZ0_9HYPH</name>
<evidence type="ECO:0000313" key="1">
    <source>
        <dbReference type="EMBL" id="GJD87194.1"/>
    </source>
</evidence>
<gene>
    <name evidence="1" type="ORF">BHAOGJBA_0694</name>
</gene>
<protein>
    <recommendedName>
        <fullName evidence="3">Helix-turn-helix domain-containing protein</fullName>
    </recommendedName>
</protein>
<sequence length="75" mass="8157">MLTLKDVAAALGGSTRRPRGWLLLGAPHTGQGRDVRFDRNALVAWCEEGAEGSRAAGDIETFARWRGYADQLRSA</sequence>
<evidence type="ECO:0008006" key="3">
    <source>
        <dbReference type="Google" id="ProtNLM"/>
    </source>
</evidence>
<reference evidence="1" key="2">
    <citation type="submission" date="2021-08" db="EMBL/GenBank/DDBJ databases">
        <authorList>
            <person name="Tani A."/>
            <person name="Ola A."/>
            <person name="Ogura Y."/>
            <person name="Katsura K."/>
            <person name="Hayashi T."/>
        </authorList>
    </citation>
    <scope>NUCLEOTIDE SEQUENCE</scope>
    <source>
        <strain evidence="1">DSM 16372</strain>
    </source>
</reference>
<organism evidence="1 2">
    <name type="scientific">Methylobacterium hispanicum</name>
    <dbReference type="NCBI Taxonomy" id="270350"/>
    <lineage>
        <taxon>Bacteria</taxon>
        <taxon>Pseudomonadati</taxon>
        <taxon>Pseudomonadota</taxon>
        <taxon>Alphaproteobacteria</taxon>
        <taxon>Hyphomicrobiales</taxon>
        <taxon>Methylobacteriaceae</taxon>
        <taxon>Methylobacterium</taxon>
    </lineage>
</organism>
<dbReference type="EMBL" id="BPQO01000002">
    <property type="protein sequence ID" value="GJD87194.1"/>
    <property type="molecule type" value="Genomic_DNA"/>
</dbReference>
<reference evidence="1" key="1">
    <citation type="journal article" date="2016" name="Front. Microbiol.">
        <title>Genome Sequence of the Piezophilic, Mesophilic Sulfate-Reducing Bacterium Desulfovibrio indicus J2T.</title>
        <authorList>
            <person name="Cao J."/>
            <person name="Maignien L."/>
            <person name="Shao Z."/>
            <person name="Alain K."/>
            <person name="Jebbar M."/>
        </authorList>
    </citation>
    <scope>NUCLEOTIDE SEQUENCE</scope>
    <source>
        <strain evidence="1">DSM 16372</strain>
    </source>
</reference>
<dbReference type="RefSeq" id="WP_238229471.1">
    <property type="nucleotide sequence ID" value="NZ_BPQO01000002.1"/>
</dbReference>
<dbReference type="Proteomes" id="UP001055247">
    <property type="component" value="Unassembled WGS sequence"/>
</dbReference>
<dbReference type="AlphaFoldDB" id="A0AAV4ZGZ0"/>
<evidence type="ECO:0000313" key="2">
    <source>
        <dbReference type="Proteomes" id="UP001055247"/>
    </source>
</evidence>
<accession>A0AAV4ZGZ0</accession>
<proteinExistence type="predicted"/>